<dbReference type="PANTHER" id="PTHR42923:SF3">
    <property type="entry name" value="PROTOPORPHYRINOGEN OXIDASE"/>
    <property type="match status" value="1"/>
</dbReference>
<comment type="function">
    <text evidence="3 12">Involved in coproporphyrin-dependent heme b biosynthesis. Catalyzes the oxidation of coproporphyrinogen III to coproporphyrin III.</text>
</comment>
<dbReference type="EC" id="1.3.3.15" evidence="6 12"/>
<evidence type="ECO:0000256" key="4">
    <source>
        <dbReference type="ARBA" id="ARBA00004744"/>
    </source>
</evidence>
<sequence>MGDRRGLRVALNGMGMDKHVVIVGAGVAGLAAAWFLRAQAGPGLRITVLEGAPRIGGKLTASEVAGVLIDAGAEAMLARRPEGRELVAAIGLADQLVDPGTTRSSILSRGELRPMPSGQVMGVPSDLAALAKSGLLSPGGLARVPMDQVLPPTLVDGDISVAEYITARMGDEIVDRLVEPLLGGVYAGRADRLSLAATMPAVAAAARTERSLLQAAKNIVAAGPKDAGPVFTTLKGGLGSLPPALAAASGAQVRTGVMVRGLSRTSTGWRLLTGPTRAEELVDADAVIVAVPAPAAARLLSRDVPGASAELAAIEYASMAIVTLAYPRDAFAALPEGSGYLVPPIEGRAVKAVTFSTTKWPHLAGSGLVLVRCSIGRVGEEHVLQRDDAGLVALAAAELAHTAGVQGPPIDSRVSRWGGGLPQYDVGHLDRIARARAAVDARPGLAVCGAAYDGLGIPACVGTARRAASRILEHLDPGGEWRHDGSHPATKSA</sequence>
<feature type="transmembrane region" description="Helical" evidence="13">
    <location>
        <begin position="20"/>
        <end position="36"/>
    </location>
</feature>
<dbReference type="PANTHER" id="PTHR42923">
    <property type="entry name" value="PROTOPORPHYRINOGEN OXIDASE"/>
    <property type="match status" value="1"/>
</dbReference>
<dbReference type="Pfam" id="PF01593">
    <property type="entry name" value="Amino_oxidase"/>
    <property type="match status" value="1"/>
</dbReference>
<evidence type="ECO:0000256" key="13">
    <source>
        <dbReference type="SAM" id="Phobius"/>
    </source>
</evidence>
<dbReference type="GO" id="GO:0004729">
    <property type="term" value="F:oxygen-dependent protoporphyrinogen oxidase activity"/>
    <property type="evidence" value="ECO:0007669"/>
    <property type="project" value="UniProtKB-UniRule"/>
</dbReference>
<evidence type="ECO:0000256" key="11">
    <source>
        <dbReference type="ARBA" id="ARBA00023133"/>
    </source>
</evidence>
<keyword evidence="10 12" id="KW-0560">Oxidoreductase</keyword>
<dbReference type="AlphaFoldDB" id="A0A5M3VS04"/>
<dbReference type="SUPFAM" id="SSF51905">
    <property type="entry name" value="FAD/NAD(P)-binding domain"/>
    <property type="match status" value="1"/>
</dbReference>
<dbReference type="InterPro" id="IPR002937">
    <property type="entry name" value="Amino_oxidase"/>
</dbReference>
<evidence type="ECO:0000256" key="2">
    <source>
        <dbReference type="ARBA" id="ARBA00001974"/>
    </source>
</evidence>
<keyword evidence="11 12" id="KW-0350">Heme biosynthesis</keyword>
<proteinExistence type="inferred from homology"/>
<keyword evidence="16" id="KW-1185">Reference proteome</keyword>
<comment type="subcellular location">
    <subcellularLocation>
        <location evidence="12">Cytoplasm</location>
    </subcellularLocation>
</comment>
<evidence type="ECO:0000256" key="3">
    <source>
        <dbReference type="ARBA" id="ARBA00002185"/>
    </source>
</evidence>
<name>A0A5M3VS04_9ACTN</name>
<dbReference type="InterPro" id="IPR004572">
    <property type="entry name" value="Protoporphyrinogen_oxidase"/>
</dbReference>
<dbReference type="NCBIfam" id="TIGR00562">
    <property type="entry name" value="proto_IX_ox"/>
    <property type="match status" value="1"/>
</dbReference>
<dbReference type="GO" id="GO:0006783">
    <property type="term" value="P:heme biosynthetic process"/>
    <property type="evidence" value="ECO:0007669"/>
    <property type="project" value="UniProtKB-UniRule"/>
</dbReference>
<keyword evidence="13" id="KW-0472">Membrane</keyword>
<dbReference type="Gene3D" id="1.10.3110.10">
    <property type="entry name" value="protoporphyrinogen ix oxidase, domain 3"/>
    <property type="match status" value="1"/>
</dbReference>
<evidence type="ECO:0000313" key="15">
    <source>
        <dbReference type="EMBL" id="GER98391.1"/>
    </source>
</evidence>
<evidence type="ECO:0000256" key="5">
    <source>
        <dbReference type="ARBA" id="ARBA00008310"/>
    </source>
</evidence>
<dbReference type="Gene3D" id="3.50.50.60">
    <property type="entry name" value="FAD/NAD(P)-binding domain"/>
    <property type="match status" value="1"/>
</dbReference>
<protein>
    <recommendedName>
        <fullName evidence="7 12">Coproporphyrinogen III oxidase</fullName>
        <ecNumber evidence="6 12">1.3.3.15</ecNumber>
    </recommendedName>
</protein>
<dbReference type="SUPFAM" id="SSF54373">
    <property type="entry name" value="FAD-linked reductases, C-terminal domain"/>
    <property type="match status" value="1"/>
</dbReference>
<dbReference type="Proteomes" id="UP000334990">
    <property type="component" value="Unassembled WGS sequence"/>
</dbReference>
<dbReference type="UniPathway" id="UPA00252"/>
<evidence type="ECO:0000256" key="7">
    <source>
        <dbReference type="ARBA" id="ARBA00019046"/>
    </source>
</evidence>
<evidence type="ECO:0000256" key="10">
    <source>
        <dbReference type="ARBA" id="ARBA00023002"/>
    </source>
</evidence>
<accession>A0A5M3VS04</accession>
<feature type="domain" description="Amine oxidase" evidence="14">
    <location>
        <begin position="27"/>
        <end position="472"/>
    </location>
</feature>
<dbReference type="InterPro" id="IPR036188">
    <property type="entry name" value="FAD/NAD-bd_sf"/>
</dbReference>
<comment type="caution">
    <text evidence="15">The sequence shown here is derived from an EMBL/GenBank/DDBJ whole genome shotgun (WGS) entry which is preliminary data.</text>
</comment>
<comment type="cofactor">
    <cofactor evidence="2 12">
        <name>FAD</name>
        <dbReference type="ChEBI" id="CHEBI:57692"/>
    </cofactor>
</comment>
<comment type="pathway">
    <text evidence="4 12">Porphyrin-containing compound metabolism; protoheme biosynthesis.</text>
</comment>
<comment type="similarity">
    <text evidence="5 12">Belongs to the protoporphyrinogen/coproporphyrinogen oxidase family. Coproporphyrinogen III oxidase subfamily.</text>
</comment>
<keyword evidence="12" id="KW-0963">Cytoplasm</keyword>
<dbReference type="Gene3D" id="3.90.660.20">
    <property type="entry name" value="Protoporphyrinogen oxidase, mitochondrial, domain 2"/>
    <property type="match status" value="1"/>
</dbReference>
<comment type="catalytic activity">
    <reaction evidence="1">
        <text>coproporphyrinogen III + 3 O2 = coproporphyrin III + 3 H2O2</text>
        <dbReference type="Rhea" id="RHEA:43436"/>
        <dbReference type="ChEBI" id="CHEBI:15379"/>
        <dbReference type="ChEBI" id="CHEBI:16240"/>
        <dbReference type="ChEBI" id="CHEBI:57309"/>
        <dbReference type="ChEBI" id="CHEBI:131725"/>
        <dbReference type="EC" id="1.3.3.15"/>
    </reaction>
    <physiologicalReaction direction="left-to-right" evidence="1">
        <dbReference type="Rhea" id="RHEA:43437"/>
    </physiologicalReaction>
</comment>
<keyword evidence="8 12" id="KW-0285">Flavoprotein</keyword>
<evidence type="ECO:0000256" key="9">
    <source>
        <dbReference type="ARBA" id="ARBA00022827"/>
    </source>
</evidence>
<evidence type="ECO:0000256" key="8">
    <source>
        <dbReference type="ARBA" id="ARBA00022630"/>
    </source>
</evidence>
<organism evidence="15 16">
    <name type="scientific">Acrocarpospora corrugata</name>
    <dbReference type="NCBI Taxonomy" id="35763"/>
    <lineage>
        <taxon>Bacteria</taxon>
        <taxon>Bacillati</taxon>
        <taxon>Actinomycetota</taxon>
        <taxon>Actinomycetes</taxon>
        <taxon>Streptosporangiales</taxon>
        <taxon>Streptosporangiaceae</taxon>
        <taxon>Acrocarpospora</taxon>
    </lineage>
</organism>
<dbReference type="GO" id="GO:0005737">
    <property type="term" value="C:cytoplasm"/>
    <property type="evidence" value="ECO:0007669"/>
    <property type="project" value="UniProtKB-SubCell"/>
</dbReference>
<keyword evidence="13" id="KW-0812">Transmembrane</keyword>
<dbReference type="InterPro" id="IPR050464">
    <property type="entry name" value="Zeta_carotene_desat/Oxidored"/>
</dbReference>
<evidence type="ECO:0000259" key="14">
    <source>
        <dbReference type="Pfam" id="PF01593"/>
    </source>
</evidence>
<keyword evidence="13" id="KW-1133">Transmembrane helix</keyword>
<reference evidence="15 16" key="1">
    <citation type="submission" date="2019-10" db="EMBL/GenBank/DDBJ databases">
        <title>Whole genome shotgun sequence of Acrocarpospora corrugata NBRC 13972.</title>
        <authorList>
            <person name="Ichikawa N."/>
            <person name="Kimura A."/>
            <person name="Kitahashi Y."/>
            <person name="Komaki H."/>
            <person name="Oguchi A."/>
        </authorList>
    </citation>
    <scope>NUCLEOTIDE SEQUENCE [LARGE SCALE GENOMIC DNA]</scope>
    <source>
        <strain evidence="15 16">NBRC 13972</strain>
    </source>
</reference>
<gene>
    <name evidence="15" type="primary">hemY</name>
    <name evidence="15" type="ORF">Acor_04530</name>
</gene>
<keyword evidence="9 12" id="KW-0274">FAD</keyword>
<evidence type="ECO:0000313" key="16">
    <source>
        <dbReference type="Proteomes" id="UP000334990"/>
    </source>
</evidence>
<evidence type="ECO:0000256" key="1">
    <source>
        <dbReference type="ARBA" id="ARBA00001755"/>
    </source>
</evidence>
<dbReference type="EMBL" id="BLAD01000036">
    <property type="protein sequence ID" value="GER98391.1"/>
    <property type="molecule type" value="Genomic_DNA"/>
</dbReference>
<evidence type="ECO:0000256" key="12">
    <source>
        <dbReference type="RuleBase" id="RU364052"/>
    </source>
</evidence>
<evidence type="ECO:0000256" key="6">
    <source>
        <dbReference type="ARBA" id="ARBA00012402"/>
    </source>
</evidence>